<accession>A0A4Y7KD13</accession>
<sequence length="100" mass="11816">MELMVLSTIFMTLQMLVFLRKLDLETVRWVEHLFFQGRLIVLQQLWHQQKNGHCLFVDIYTSRCTKFPEVAQAGYIEGESRFPTRSDTIKIKKFLMSSGD</sequence>
<dbReference type="EMBL" id="CM010721">
    <property type="protein sequence ID" value="RZC71274.1"/>
    <property type="molecule type" value="Genomic_DNA"/>
</dbReference>
<keyword evidence="3" id="KW-1185">Reference proteome</keyword>
<feature type="chain" id="PRO_5021210267" evidence="1">
    <location>
        <begin position="20"/>
        <end position="100"/>
    </location>
</feature>
<dbReference type="Gramene" id="RZC71274">
    <property type="protein sequence ID" value="RZC71274"/>
    <property type="gene ID" value="C5167_034444"/>
</dbReference>
<keyword evidence="1" id="KW-0732">Signal</keyword>
<gene>
    <name evidence="2" type="ORF">C5167_034444</name>
</gene>
<dbReference type="Proteomes" id="UP000316621">
    <property type="component" value="Chromosome 7"/>
</dbReference>
<feature type="signal peptide" evidence="1">
    <location>
        <begin position="1"/>
        <end position="19"/>
    </location>
</feature>
<dbReference type="AlphaFoldDB" id="A0A4Y7KD13"/>
<evidence type="ECO:0000313" key="2">
    <source>
        <dbReference type="EMBL" id="RZC71274.1"/>
    </source>
</evidence>
<name>A0A4Y7KD13_PAPSO</name>
<evidence type="ECO:0000256" key="1">
    <source>
        <dbReference type="SAM" id="SignalP"/>
    </source>
</evidence>
<proteinExistence type="predicted"/>
<organism evidence="2 3">
    <name type="scientific">Papaver somniferum</name>
    <name type="common">Opium poppy</name>
    <dbReference type="NCBI Taxonomy" id="3469"/>
    <lineage>
        <taxon>Eukaryota</taxon>
        <taxon>Viridiplantae</taxon>
        <taxon>Streptophyta</taxon>
        <taxon>Embryophyta</taxon>
        <taxon>Tracheophyta</taxon>
        <taxon>Spermatophyta</taxon>
        <taxon>Magnoliopsida</taxon>
        <taxon>Ranunculales</taxon>
        <taxon>Papaveraceae</taxon>
        <taxon>Papaveroideae</taxon>
        <taxon>Papaver</taxon>
    </lineage>
</organism>
<evidence type="ECO:0000313" key="3">
    <source>
        <dbReference type="Proteomes" id="UP000316621"/>
    </source>
</evidence>
<protein>
    <submittedName>
        <fullName evidence="2">Uncharacterized protein</fullName>
    </submittedName>
</protein>
<reference evidence="2 3" key="1">
    <citation type="journal article" date="2018" name="Science">
        <title>The opium poppy genome and morphinan production.</title>
        <authorList>
            <person name="Guo L."/>
            <person name="Winzer T."/>
            <person name="Yang X."/>
            <person name="Li Y."/>
            <person name="Ning Z."/>
            <person name="He Z."/>
            <person name="Teodor R."/>
            <person name="Lu Y."/>
            <person name="Bowser T.A."/>
            <person name="Graham I.A."/>
            <person name="Ye K."/>
        </authorList>
    </citation>
    <scope>NUCLEOTIDE SEQUENCE [LARGE SCALE GENOMIC DNA]</scope>
    <source>
        <strain evidence="3">cv. HN1</strain>
        <tissue evidence="2">Leaves</tissue>
    </source>
</reference>